<feature type="transmembrane region" description="Helical" evidence="1">
    <location>
        <begin position="118"/>
        <end position="138"/>
    </location>
</feature>
<dbReference type="RefSeq" id="WP_163799617.1">
    <property type="nucleotide sequence ID" value="NZ_AP022588.1"/>
</dbReference>
<dbReference type="Proteomes" id="UP000467193">
    <property type="component" value="Chromosome"/>
</dbReference>
<evidence type="ECO:0000313" key="2">
    <source>
        <dbReference type="EMBL" id="BBY30261.1"/>
    </source>
</evidence>
<protein>
    <submittedName>
        <fullName evidence="2">Uncharacterized protein</fullName>
    </submittedName>
</protein>
<evidence type="ECO:0000313" key="3">
    <source>
        <dbReference type="Proteomes" id="UP000467193"/>
    </source>
</evidence>
<dbReference type="AlphaFoldDB" id="A0A7I7QVD8"/>
<keyword evidence="1" id="KW-1133">Transmembrane helix</keyword>
<keyword evidence="1" id="KW-0812">Transmembrane</keyword>
<dbReference type="Pfam" id="PF20108">
    <property type="entry name" value="DUF6498"/>
    <property type="match status" value="1"/>
</dbReference>
<name>A0A7I7QVD8_9MYCO</name>
<keyword evidence="3" id="KW-1185">Reference proteome</keyword>
<evidence type="ECO:0000256" key="1">
    <source>
        <dbReference type="SAM" id="Phobius"/>
    </source>
</evidence>
<feature type="transmembrane region" description="Helical" evidence="1">
    <location>
        <begin position="82"/>
        <end position="106"/>
    </location>
</feature>
<dbReference type="InterPro" id="IPR045466">
    <property type="entry name" value="DUF6498"/>
</dbReference>
<proteinExistence type="predicted"/>
<dbReference type="EMBL" id="AP022588">
    <property type="protein sequence ID" value="BBY30261.1"/>
    <property type="molecule type" value="Genomic_DNA"/>
</dbReference>
<accession>A0A7I7QVD8</accession>
<sequence length="261" mass="29096">MTRIGGLLTLLAINAVPAFGWFAGNWSDGTTLAVYWFENVAVCLSVWARIVVHRRRSPRRGHFRYEAAGESKRSSTGSFVQGYLITTLAFCTAHGVFLGMILLLLTVNGRGEFAVVDWRTVGIGCACVVVVLLVDFAVDLKRLPNWSFLSIEQMAYRGLGRVVVVHLTLIFGLVAVAITDAPNSLFGVFIVLKTLYAVASALPQWEPASAPPWLSRVMNRMPNVHPGEKFEEFWARDRVGELERRARNEEPWTPPGTRRVH</sequence>
<dbReference type="KEGG" id="msei:MSEDJ_43570"/>
<gene>
    <name evidence="2" type="ORF">MSEDJ_43570</name>
</gene>
<keyword evidence="1" id="KW-0472">Membrane</keyword>
<organism evidence="2 3">
    <name type="scientific">Mycolicibacterium sediminis</name>
    <dbReference type="NCBI Taxonomy" id="1286180"/>
    <lineage>
        <taxon>Bacteria</taxon>
        <taxon>Bacillati</taxon>
        <taxon>Actinomycetota</taxon>
        <taxon>Actinomycetes</taxon>
        <taxon>Mycobacteriales</taxon>
        <taxon>Mycobacteriaceae</taxon>
        <taxon>Mycolicibacterium</taxon>
    </lineage>
</organism>
<feature type="transmembrane region" description="Helical" evidence="1">
    <location>
        <begin position="159"/>
        <end position="178"/>
    </location>
</feature>
<reference evidence="2 3" key="1">
    <citation type="journal article" date="2019" name="Emerg. Microbes Infect.">
        <title>Comprehensive subspecies identification of 175 nontuberculous mycobacteria species based on 7547 genomic profiles.</title>
        <authorList>
            <person name="Matsumoto Y."/>
            <person name="Kinjo T."/>
            <person name="Motooka D."/>
            <person name="Nabeya D."/>
            <person name="Jung N."/>
            <person name="Uechi K."/>
            <person name="Horii T."/>
            <person name="Iida T."/>
            <person name="Fujita J."/>
            <person name="Nakamura S."/>
        </authorList>
    </citation>
    <scope>NUCLEOTIDE SEQUENCE [LARGE SCALE GENOMIC DNA]</scope>
    <source>
        <strain evidence="2 3">JCM 17899</strain>
    </source>
</reference>
<feature type="transmembrane region" description="Helical" evidence="1">
    <location>
        <begin position="34"/>
        <end position="52"/>
    </location>
</feature>